<sequence length="142" mass="15612">MKLSVQNNNKSSHFRNSFRFVGLFVLLFSLISLSSCSRDDDPADNDFFAGTYNGSISYNDGTTSISKDNGSVFVTKIASGTKYNFRFSDGIPDLNGVEFEKTGDNTLVMVGSSATSYIRIDNKDLKILYTANGKTWTANAVR</sequence>
<evidence type="ECO:0000313" key="2">
    <source>
        <dbReference type="EMBL" id="MCW4451875.1"/>
    </source>
</evidence>
<reference evidence="2 3" key="1">
    <citation type="submission" date="2022-10" db="EMBL/GenBank/DDBJ databases">
        <title>Kaistella sp. BT-6-1-3.</title>
        <authorList>
            <person name="Ai J."/>
            <person name="Deng Z."/>
        </authorList>
    </citation>
    <scope>NUCLEOTIDE SEQUENCE [LARGE SCALE GENOMIC DNA]</scope>
    <source>
        <strain evidence="2 3">BT6-1-3</strain>
    </source>
</reference>
<dbReference type="EMBL" id="JAPCHZ010000002">
    <property type="protein sequence ID" value="MCW4451875.1"/>
    <property type="molecule type" value="Genomic_DNA"/>
</dbReference>
<gene>
    <name evidence="2" type="ORF">OK344_06590</name>
</gene>
<dbReference type="RefSeq" id="WP_265144031.1">
    <property type="nucleotide sequence ID" value="NZ_JAPCHZ010000002.1"/>
</dbReference>
<comment type="caution">
    <text evidence="2">The sequence shown here is derived from an EMBL/GenBank/DDBJ whole genome shotgun (WGS) entry which is preliminary data.</text>
</comment>
<name>A0ABT3JM67_9FLAO</name>
<feature type="signal peptide" evidence="1">
    <location>
        <begin position="1"/>
        <end position="37"/>
    </location>
</feature>
<evidence type="ECO:0000256" key="1">
    <source>
        <dbReference type="SAM" id="SignalP"/>
    </source>
</evidence>
<accession>A0ABT3JM67</accession>
<evidence type="ECO:0000313" key="3">
    <source>
        <dbReference type="Proteomes" id="UP001209107"/>
    </source>
</evidence>
<evidence type="ECO:0008006" key="4">
    <source>
        <dbReference type="Google" id="ProtNLM"/>
    </source>
</evidence>
<dbReference type="Proteomes" id="UP001209107">
    <property type="component" value="Unassembled WGS sequence"/>
</dbReference>
<protein>
    <recommendedName>
        <fullName evidence="4">Lipocalin-like domain-containing protein</fullName>
    </recommendedName>
</protein>
<organism evidence="2 3">
    <name type="scientific">Kaistella yananensis</name>
    <dbReference type="NCBI Taxonomy" id="2989820"/>
    <lineage>
        <taxon>Bacteria</taxon>
        <taxon>Pseudomonadati</taxon>
        <taxon>Bacteroidota</taxon>
        <taxon>Flavobacteriia</taxon>
        <taxon>Flavobacteriales</taxon>
        <taxon>Weeksellaceae</taxon>
        <taxon>Chryseobacterium group</taxon>
        <taxon>Kaistella</taxon>
    </lineage>
</organism>
<keyword evidence="1" id="KW-0732">Signal</keyword>
<feature type="chain" id="PRO_5045209400" description="Lipocalin-like domain-containing protein" evidence="1">
    <location>
        <begin position="38"/>
        <end position="142"/>
    </location>
</feature>
<proteinExistence type="predicted"/>
<keyword evidence="3" id="KW-1185">Reference proteome</keyword>